<organism evidence="4 5">
    <name type="scientific">Klenkia soli</name>
    <dbReference type="NCBI Taxonomy" id="1052260"/>
    <lineage>
        <taxon>Bacteria</taxon>
        <taxon>Bacillati</taxon>
        <taxon>Actinomycetota</taxon>
        <taxon>Actinomycetes</taxon>
        <taxon>Geodermatophilales</taxon>
        <taxon>Geodermatophilaceae</taxon>
        <taxon>Klenkia</taxon>
    </lineage>
</organism>
<dbReference type="InterPro" id="IPR010359">
    <property type="entry name" value="IrrE_HExxH"/>
</dbReference>
<evidence type="ECO:0000256" key="2">
    <source>
        <dbReference type="SAM" id="MobiDB-lite"/>
    </source>
</evidence>
<dbReference type="SUPFAM" id="SSF47413">
    <property type="entry name" value="lambda repressor-like DNA-binding domains"/>
    <property type="match status" value="1"/>
</dbReference>
<dbReference type="Proteomes" id="UP000199088">
    <property type="component" value="Unassembled WGS sequence"/>
</dbReference>
<evidence type="ECO:0000313" key="5">
    <source>
        <dbReference type="Proteomes" id="UP000199088"/>
    </source>
</evidence>
<dbReference type="InterPro" id="IPR010982">
    <property type="entry name" value="Lambda_DNA-bd_dom_sf"/>
</dbReference>
<dbReference type="PANTHER" id="PTHR43236">
    <property type="entry name" value="ANTITOXIN HIGA1"/>
    <property type="match status" value="1"/>
</dbReference>
<name>A0A1H0U6S1_9ACTN</name>
<dbReference type="CDD" id="cd00093">
    <property type="entry name" value="HTH_XRE"/>
    <property type="match status" value="1"/>
</dbReference>
<reference evidence="5" key="1">
    <citation type="submission" date="2016-10" db="EMBL/GenBank/DDBJ databases">
        <authorList>
            <person name="Varghese N."/>
            <person name="Submissions S."/>
        </authorList>
    </citation>
    <scope>NUCLEOTIDE SEQUENCE [LARGE SCALE GENOMIC DNA]</scope>
    <source>
        <strain evidence="5">DSM 45843</strain>
    </source>
</reference>
<evidence type="ECO:0000313" key="4">
    <source>
        <dbReference type="EMBL" id="SDP61977.1"/>
    </source>
</evidence>
<dbReference type="PROSITE" id="PS50943">
    <property type="entry name" value="HTH_CROC1"/>
    <property type="match status" value="1"/>
</dbReference>
<dbReference type="OrthoDB" id="9794834at2"/>
<dbReference type="Gene3D" id="1.10.260.40">
    <property type="entry name" value="lambda repressor-like DNA-binding domains"/>
    <property type="match status" value="1"/>
</dbReference>
<gene>
    <name evidence="4" type="ORF">SAMN05660199_04407</name>
</gene>
<feature type="region of interest" description="Disordered" evidence="2">
    <location>
        <begin position="361"/>
        <end position="380"/>
    </location>
</feature>
<keyword evidence="5" id="KW-1185">Reference proteome</keyword>
<dbReference type="PANTHER" id="PTHR43236:SF1">
    <property type="entry name" value="BLL7220 PROTEIN"/>
    <property type="match status" value="1"/>
</dbReference>
<proteinExistence type="inferred from homology"/>
<dbReference type="Gene3D" id="1.10.10.2910">
    <property type="match status" value="1"/>
</dbReference>
<sequence length="380" mass="41519">MQASVVTERVRHVIEESGLAHGEFAARAGLDSSKMSKSLSGTRRFTSLDLANIAEVGGVSVDYLLGVQSPEPALAARAASKAEAVQSGAIEEARRIAKFRHDLDFVFQRQRPVAEIRPTRGGGYIKQGEALAEQAANLMSRADGQTVMDLESDIERVFGFDVARVPAGRDCDGVAWRDEHCAVIVVSTTDSATRQRFTMAHELGHLLAEDDQALHIDQDVMHAADKTEKRANVFAANFLMPASRLRRESKGWNSGEASDLDFAHLVMDLGVSPSALSWRLFNLGLASDFRRRQLATFNTARCASLAKRTKELAKWTKESQTRRPPFGLAADLLVAYDHGAITLRPFANLLEVDVDDVRSLLEQGGGGNTNAGKDDQDFEP</sequence>
<dbReference type="AlphaFoldDB" id="A0A1H0U6S1"/>
<evidence type="ECO:0000256" key="1">
    <source>
        <dbReference type="ARBA" id="ARBA00007227"/>
    </source>
</evidence>
<dbReference type="RefSeq" id="WP_091250100.1">
    <property type="nucleotide sequence ID" value="NZ_FNIR01000018.1"/>
</dbReference>
<evidence type="ECO:0000259" key="3">
    <source>
        <dbReference type="PROSITE" id="PS50943"/>
    </source>
</evidence>
<dbReference type="EMBL" id="FNIR01000018">
    <property type="protein sequence ID" value="SDP61977.1"/>
    <property type="molecule type" value="Genomic_DNA"/>
</dbReference>
<dbReference type="GO" id="GO:0003677">
    <property type="term" value="F:DNA binding"/>
    <property type="evidence" value="ECO:0007669"/>
    <property type="project" value="InterPro"/>
</dbReference>
<feature type="domain" description="HTH cro/C1-type" evidence="3">
    <location>
        <begin position="23"/>
        <end position="64"/>
    </location>
</feature>
<comment type="similarity">
    <text evidence="1">Belongs to the short-chain fatty acyl-CoA assimilation regulator (ScfR) family.</text>
</comment>
<accession>A0A1H0U6S1</accession>
<protein>
    <recommendedName>
        <fullName evidence="3">HTH cro/C1-type domain-containing protein</fullName>
    </recommendedName>
</protein>
<dbReference type="InterPro" id="IPR001387">
    <property type="entry name" value="Cro/C1-type_HTH"/>
</dbReference>
<dbReference type="Pfam" id="PF06114">
    <property type="entry name" value="Peptidase_M78"/>
    <property type="match status" value="1"/>
</dbReference>
<dbReference type="InterPro" id="IPR052345">
    <property type="entry name" value="Rad_response_metalloprotease"/>
</dbReference>